<comment type="caution">
    <text evidence="5">The sequence shown here is derived from an EMBL/GenBank/DDBJ whole genome shotgun (WGS) entry which is preliminary data.</text>
</comment>
<dbReference type="InterPro" id="IPR046358">
    <property type="entry name" value="Flagellin_C"/>
</dbReference>
<dbReference type="Gene3D" id="1.20.1330.10">
    <property type="entry name" value="f41 fragment of flagellin, N-terminal domain"/>
    <property type="match status" value="1"/>
</dbReference>
<feature type="domain" description="Flagellin C-terminal" evidence="4">
    <location>
        <begin position="275"/>
        <end position="355"/>
    </location>
</feature>
<dbReference type="InterPro" id="IPR001492">
    <property type="entry name" value="Flagellin"/>
</dbReference>
<dbReference type="GO" id="GO:0009288">
    <property type="term" value="C:bacterial-type flagellum"/>
    <property type="evidence" value="ECO:0007669"/>
    <property type="project" value="UniProtKB-SubCell"/>
</dbReference>
<evidence type="ECO:0000256" key="1">
    <source>
        <dbReference type="ARBA" id="ARBA00004365"/>
    </source>
</evidence>
<dbReference type="PANTHER" id="PTHR42792:SF1">
    <property type="entry name" value="FLAGELLAR HOOK-ASSOCIATED PROTEIN 3"/>
    <property type="match status" value="1"/>
</dbReference>
<evidence type="ECO:0000313" key="6">
    <source>
        <dbReference type="Proteomes" id="UP001139311"/>
    </source>
</evidence>
<dbReference type="Proteomes" id="UP001139311">
    <property type="component" value="Unassembled WGS sequence"/>
</dbReference>
<sequence>MSVVAGLLGRLEADTAALRLRMEVLTRQVSTGRRAEAQGDIAPALPRALSLRAEIGRRETYGTAIGEALNRTQATQTVLERLGAIAREFGDGVAMKLDPGDTSTLSLVATRARAALVEVGQLLNSQSAGEYLFGGSDFSRPPVPDPEGLPTGGLAAGIAAAIAGLGGGNAAAVAAATRAAAMDDGAGVTPFSAFLSDPASGLAEPRRSVPAGDGQAVPYGLFANRNAAAASMGETTGSWARDLLRGLASLAALTPAQAASPADFRALAGTIRDGLKSASNAIADEAGALGLTEARLSAVRERHAVLTDALKAQLADIEEVDLAATLTRLQATRTALEASYSALGRLGTLTLTRYLP</sequence>
<dbReference type="AlphaFoldDB" id="A0A9X1L7U0"/>
<proteinExistence type="inferred from homology"/>
<reference evidence="5" key="1">
    <citation type="submission" date="2021-10" db="EMBL/GenBank/DDBJ databases">
        <title>Roseicella aerolatum sp. nov., isolated from aerosols of e-waste dismantling site.</title>
        <authorList>
            <person name="Qin T."/>
        </authorList>
    </citation>
    <scope>NUCLEOTIDE SEQUENCE</scope>
    <source>
        <strain evidence="5">GB24</strain>
    </source>
</reference>
<evidence type="ECO:0000313" key="5">
    <source>
        <dbReference type="EMBL" id="MCB4822341.1"/>
    </source>
</evidence>
<dbReference type="RefSeq" id="WP_226608346.1">
    <property type="nucleotide sequence ID" value="NZ_JAJAQI010000014.1"/>
</dbReference>
<accession>A0A9X1L7U0</accession>
<dbReference type="GO" id="GO:0005198">
    <property type="term" value="F:structural molecule activity"/>
    <property type="evidence" value="ECO:0007669"/>
    <property type="project" value="InterPro"/>
</dbReference>
<comment type="subcellular location">
    <subcellularLocation>
        <location evidence="1">Bacterial flagellum</location>
    </subcellularLocation>
</comment>
<keyword evidence="6" id="KW-1185">Reference proteome</keyword>
<comment type="similarity">
    <text evidence="2">Belongs to the bacterial flagellin family.</text>
</comment>
<dbReference type="EMBL" id="JAJAQI010000014">
    <property type="protein sequence ID" value="MCB4822341.1"/>
    <property type="molecule type" value="Genomic_DNA"/>
</dbReference>
<gene>
    <name evidence="5" type="ORF">LHA35_11410</name>
</gene>
<evidence type="ECO:0000256" key="2">
    <source>
        <dbReference type="ARBA" id="ARBA00005709"/>
    </source>
</evidence>
<protein>
    <recommendedName>
        <fullName evidence="4">Flagellin C-terminal domain-containing protein</fullName>
    </recommendedName>
</protein>
<dbReference type="PANTHER" id="PTHR42792">
    <property type="entry name" value="FLAGELLIN"/>
    <property type="match status" value="1"/>
</dbReference>
<organism evidence="5 6">
    <name type="scientific">Roseicella aerolata</name>
    <dbReference type="NCBI Taxonomy" id="2883479"/>
    <lineage>
        <taxon>Bacteria</taxon>
        <taxon>Pseudomonadati</taxon>
        <taxon>Pseudomonadota</taxon>
        <taxon>Alphaproteobacteria</taxon>
        <taxon>Acetobacterales</taxon>
        <taxon>Roseomonadaceae</taxon>
        <taxon>Roseicella</taxon>
    </lineage>
</organism>
<dbReference type="Pfam" id="PF00700">
    <property type="entry name" value="Flagellin_C"/>
    <property type="match status" value="1"/>
</dbReference>
<dbReference type="SUPFAM" id="SSF64518">
    <property type="entry name" value="Phase 1 flagellin"/>
    <property type="match status" value="1"/>
</dbReference>
<keyword evidence="3" id="KW-0975">Bacterial flagellum</keyword>
<evidence type="ECO:0000259" key="4">
    <source>
        <dbReference type="Pfam" id="PF00700"/>
    </source>
</evidence>
<evidence type="ECO:0000256" key="3">
    <source>
        <dbReference type="ARBA" id="ARBA00023143"/>
    </source>
</evidence>
<name>A0A9X1L7U0_9PROT</name>